<evidence type="ECO:0000256" key="3">
    <source>
        <dbReference type="ARBA" id="ARBA00022533"/>
    </source>
</evidence>
<dbReference type="GO" id="GO:0008184">
    <property type="term" value="F:glycogen phosphorylase activity"/>
    <property type="evidence" value="ECO:0007669"/>
    <property type="project" value="InterPro"/>
</dbReference>
<dbReference type="EC" id="2.4.1.1" evidence="5"/>
<dbReference type="PANTHER" id="PTHR42655:SF1">
    <property type="entry name" value="GLYCOGEN PHOSPHORYLASE"/>
    <property type="match status" value="1"/>
</dbReference>
<dbReference type="InterPro" id="IPR000811">
    <property type="entry name" value="Glyco_trans_35"/>
</dbReference>
<name>A0A0W8FVT0_9ZZZZ</name>
<reference evidence="5" key="1">
    <citation type="journal article" date="2015" name="Proc. Natl. Acad. Sci. U.S.A.">
        <title>Networks of energetic and metabolic interactions define dynamics in microbial communities.</title>
        <authorList>
            <person name="Embree M."/>
            <person name="Liu J.K."/>
            <person name="Al-Bassam M.M."/>
            <person name="Zengler K."/>
        </authorList>
    </citation>
    <scope>NUCLEOTIDE SEQUENCE</scope>
</reference>
<keyword evidence="3" id="KW-0021">Allosteric enzyme</keyword>
<evidence type="ECO:0000259" key="4">
    <source>
        <dbReference type="Pfam" id="PF11897"/>
    </source>
</evidence>
<dbReference type="NCBIfam" id="TIGR02094">
    <property type="entry name" value="more_P_ylases"/>
    <property type="match status" value="1"/>
</dbReference>
<accession>A0A0W8FVT0</accession>
<protein>
    <submittedName>
        <fullName evidence="5">Glycogen phosphorylase</fullName>
        <ecNumber evidence="5">2.4.1.1</ecNumber>
    </submittedName>
</protein>
<dbReference type="Gene3D" id="3.40.50.2000">
    <property type="entry name" value="Glycogen Phosphorylase B"/>
    <property type="match status" value="3"/>
</dbReference>
<dbReference type="InterPro" id="IPR052182">
    <property type="entry name" value="Glycogen/Maltodextrin_Phosph"/>
</dbReference>
<gene>
    <name evidence="5" type="ORF">ASZ90_005259</name>
</gene>
<dbReference type="Pfam" id="PF11897">
    <property type="entry name" value="DUF3417"/>
    <property type="match status" value="1"/>
</dbReference>
<feature type="domain" description="DUF3417" evidence="4">
    <location>
        <begin position="14"/>
        <end position="122"/>
    </location>
</feature>
<comment type="similarity">
    <text evidence="2">Belongs to the glycogen phosphorylase family.</text>
</comment>
<sequence length="855" mass="98116">MVKFIGTFNVAPSLPKKLSALIDIAYNLYWTWNQDAVELFRRLDRELWDSLNHNPVMLLGKVSQERLLEVANDDGFMAHLARVDSDLKSYLNENTWYQKNYKKEKEPYIAYFSAEFGLTECLQIYSGGLGVLSGDHLKSASDLGIPLIGIGLGYREGYFQQYLSSDGWQQERYEMTDFYNQPLTLVTNKDGATLKIELQFPGRKVYLQVWKIQVGRVPLFLLDTYVPENNDEDKNITRSLYGGNIETRIQQEIILGIGGIRALHAMNISPLVCHMNEGHSAFLALERIRTLIHKYNLTFEQAKDINLYSNVFTTHTPVPAGIDVFSGELVEKYFGEYYRKELGISDKQFYSLGTIIKHKEPANFNMAHLAMNTAGFVNGVSKLHGLVSKKMWVAGFTDIPFDEIPIDYVTNGIHTLSHLSYDMNELFYRYLGNKFISDPADADVWKQIDEIPDEELWRTHERRRERLIAFARKRLKKQVIDRGGSDSEIRAASEVLNASALTIGFARRFATYKRATLIFKDIERLSGIICNSNRPVQFIIAGKAHPRDEEGKELIQEIIDLTKDDLLRKRIVFLENYDMNVARYMVEGCDIWLNNPRRPLEASGTSGMKVIANGGLNFSVLDGWWDEGYSNEVGWKIGNGEEYDDLDYQDELESRMIYDTLEKEIVPRFYERGDDKLPRGWITMMKASMKMLGPVYNTNRMVAQYVSKFYVNSFERRNVLMKDDCKAGKDLSAWKSIVNSKWDKIKFNKIEHEKDSSDIKVGGKFIVTAEVDLGELTPNDVEVQIYFGKLVANGNTQNNSYAIMNHISKSKTNLHSYQGEVTCKDTGQFGYTLRILPKHKLLINPFELGLIKWAN</sequence>
<evidence type="ECO:0000256" key="2">
    <source>
        <dbReference type="ARBA" id="ARBA00006047"/>
    </source>
</evidence>
<dbReference type="PIRSF" id="PIRSF000460">
    <property type="entry name" value="Pprylas_GlgP"/>
    <property type="match status" value="1"/>
</dbReference>
<dbReference type="EMBL" id="LNQE01000797">
    <property type="protein sequence ID" value="KUG24932.1"/>
    <property type="molecule type" value="Genomic_DNA"/>
</dbReference>
<keyword evidence="5" id="KW-0808">Transferase</keyword>
<comment type="catalytic activity">
    <reaction evidence="1">
        <text>[(1-&gt;4)-alpha-D-glucosyl](n) + phosphate = [(1-&gt;4)-alpha-D-glucosyl](n-1) + alpha-D-glucose 1-phosphate</text>
        <dbReference type="Rhea" id="RHEA:41732"/>
        <dbReference type="Rhea" id="RHEA-COMP:9584"/>
        <dbReference type="Rhea" id="RHEA-COMP:9586"/>
        <dbReference type="ChEBI" id="CHEBI:15444"/>
        <dbReference type="ChEBI" id="CHEBI:43474"/>
        <dbReference type="ChEBI" id="CHEBI:58601"/>
        <dbReference type="EC" id="2.4.1.1"/>
    </reaction>
</comment>
<evidence type="ECO:0000256" key="1">
    <source>
        <dbReference type="ARBA" id="ARBA00001275"/>
    </source>
</evidence>
<dbReference type="InterPro" id="IPR011834">
    <property type="entry name" value="Agluc_phsphrylas"/>
</dbReference>
<organism evidence="5">
    <name type="scientific">hydrocarbon metagenome</name>
    <dbReference type="NCBI Taxonomy" id="938273"/>
    <lineage>
        <taxon>unclassified sequences</taxon>
        <taxon>metagenomes</taxon>
        <taxon>ecological metagenomes</taxon>
    </lineage>
</organism>
<dbReference type="SUPFAM" id="SSF53756">
    <property type="entry name" value="UDP-Glycosyltransferase/glycogen phosphorylase"/>
    <property type="match status" value="1"/>
</dbReference>
<comment type="caution">
    <text evidence="5">The sequence shown here is derived from an EMBL/GenBank/DDBJ whole genome shotgun (WGS) entry which is preliminary data.</text>
</comment>
<dbReference type="InterPro" id="IPR024517">
    <property type="entry name" value="Glycogen_phosphorylase_DUF3417"/>
</dbReference>
<keyword evidence="5" id="KW-0328">Glycosyltransferase</keyword>
<proteinExistence type="inferred from homology"/>
<dbReference type="PANTHER" id="PTHR42655">
    <property type="entry name" value="GLYCOGEN PHOSPHORYLASE"/>
    <property type="match status" value="1"/>
</dbReference>
<dbReference type="GO" id="GO:0005975">
    <property type="term" value="P:carbohydrate metabolic process"/>
    <property type="evidence" value="ECO:0007669"/>
    <property type="project" value="InterPro"/>
</dbReference>
<dbReference type="GO" id="GO:0030170">
    <property type="term" value="F:pyridoxal phosphate binding"/>
    <property type="evidence" value="ECO:0007669"/>
    <property type="project" value="InterPro"/>
</dbReference>
<evidence type="ECO:0000313" key="5">
    <source>
        <dbReference type="EMBL" id="KUG24932.1"/>
    </source>
</evidence>
<dbReference type="AlphaFoldDB" id="A0A0W8FVT0"/>
<dbReference type="Pfam" id="PF00343">
    <property type="entry name" value="Phosphorylase"/>
    <property type="match status" value="1"/>
</dbReference>